<comment type="caution">
    <text evidence="2">The sequence shown here is derived from an EMBL/GenBank/DDBJ whole genome shotgun (WGS) entry which is preliminary data.</text>
</comment>
<dbReference type="EMBL" id="QGKM01000019">
    <property type="protein sequence ID" value="PWQ98047.1"/>
    <property type="molecule type" value="Genomic_DNA"/>
</dbReference>
<dbReference type="OrthoDB" id="5902819at2"/>
<evidence type="ECO:0000313" key="3">
    <source>
        <dbReference type="Proteomes" id="UP000245539"/>
    </source>
</evidence>
<accession>A0A317CIE5</accession>
<sequence>MVKPVPKTLLSLASIILVTPAMADWPIAVVDEFVTHQSYGITRLDLLKNDIGSNLKIVSVNEWSENGARVSLRETAVNNRSYAYGNISYNPAADFVGSDGFWYVIEDDQGRKNAARVAVEVKPASLPLPTSLQDFIDIPKDTPTRINPLAHDLFTNMTPRISETFRGKIVDYNFSSANGGKIEKVEVYPEDYLQIGGLQNGQFLVENTFKYQLKYTPPAGFVGTDSFTYAVQDSRDGNDEVVNDTVSWTKVTLNVASSSSKGPWPAASPDETVATISPFNFENTLDVLKNDIGKDLIIKLPSAYSEKGARLKILPNHPNRPTILYSGGPVGQVDRVWYVIEDTYGRQNYSYIDVTVEFQS</sequence>
<proteinExistence type="predicted"/>
<evidence type="ECO:0000313" key="2">
    <source>
        <dbReference type="EMBL" id="PWQ98047.1"/>
    </source>
</evidence>
<dbReference type="Proteomes" id="UP000245539">
    <property type="component" value="Unassembled WGS sequence"/>
</dbReference>
<organism evidence="2 3">
    <name type="scientific">Leucothrix pacifica</name>
    <dbReference type="NCBI Taxonomy" id="1247513"/>
    <lineage>
        <taxon>Bacteria</taxon>
        <taxon>Pseudomonadati</taxon>
        <taxon>Pseudomonadota</taxon>
        <taxon>Gammaproteobacteria</taxon>
        <taxon>Thiotrichales</taxon>
        <taxon>Thiotrichaceae</taxon>
        <taxon>Leucothrix</taxon>
    </lineage>
</organism>
<dbReference type="Gene3D" id="2.60.40.3440">
    <property type="match status" value="2"/>
</dbReference>
<dbReference type="RefSeq" id="WP_109837306.1">
    <property type="nucleotide sequence ID" value="NZ_QGKM01000019.1"/>
</dbReference>
<feature type="signal peptide" evidence="1">
    <location>
        <begin position="1"/>
        <end position="23"/>
    </location>
</feature>
<feature type="chain" id="PRO_5016292791" evidence="1">
    <location>
        <begin position="24"/>
        <end position="360"/>
    </location>
</feature>
<protein>
    <submittedName>
        <fullName evidence="2">Uncharacterized protein</fullName>
    </submittedName>
</protein>
<name>A0A317CIE5_9GAMM</name>
<reference evidence="2 3" key="1">
    <citation type="submission" date="2018-05" db="EMBL/GenBank/DDBJ databases">
        <title>Leucothrix arctica sp. nov., isolated from Arctic seawater.</title>
        <authorList>
            <person name="Choi A."/>
            <person name="Baek K."/>
        </authorList>
    </citation>
    <scope>NUCLEOTIDE SEQUENCE [LARGE SCALE GENOMIC DNA]</scope>
    <source>
        <strain evidence="2 3">JCM 18388</strain>
    </source>
</reference>
<dbReference type="AlphaFoldDB" id="A0A317CIE5"/>
<dbReference type="Pfam" id="PF17963">
    <property type="entry name" value="Big_9"/>
    <property type="match status" value="2"/>
</dbReference>
<evidence type="ECO:0000256" key="1">
    <source>
        <dbReference type="SAM" id="SignalP"/>
    </source>
</evidence>
<keyword evidence="3" id="KW-1185">Reference proteome</keyword>
<keyword evidence="1" id="KW-0732">Signal</keyword>
<gene>
    <name evidence="2" type="ORF">DKW60_08890</name>
</gene>